<evidence type="ECO:0000259" key="4">
    <source>
        <dbReference type="Pfam" id="PF00588"/>
    </source>
</evidence>
<evidence type="ECO:0000313" key="6">
    <source>
        <dbReference type="EMBL" id="PJF47431.1"/>
    </source>
</evidence>
<gene>
    <name evidence="6" type="ORF">CUN48_08705</name>
</gene>
<dbReference type="Pfam" id="PF00588">
    <property type="entry name" value="SpoU_methylase"/>
    <property type="match status" value="1"/>
</dbReference>
<reference evidence="6 7" key="1">
    <citation type="submission" date="2017-11" db="EMBL/GenBank/DDBJ databases">
        <title>Evolution of Phototrophy in the Chloroflexi Phylum Driven by Horizontal Gene Transfer.</title>
        <authorList>
            <person name="Ward L.M."/>
            <person name="Hemp J."/>
            <person name="Shih P.M."/>
            <person name="Mcglynn S.E."/>
            <person name="Fischer W."/>
        </authorList>
    </citation>
    <scope>NUCLEOTIDE SEQUENCE [LARGE SCALE GENOMIC DNA]</scope>
    <source>
        <strain evidence="6">JP3_7</strain>
    </source>
</reference>
<evidence type="ECO:0000259" key="5">
    <source>
        <dbReference type="Pfam" id="PF22435"/>
    </source>
</evidence>
<keyword evidence="2 6" id="KW-0489">Methyltransferase</keyword>
<dbReference type="Gene3D" id="3.40.1280.10">
    <property type="match status" value="1"/>
</dbReference>
<dbReference type="EMBL" id="PGTN01000049">
    <property type="protein sequence ID" value="PJF47431.1"/>
    <property type="molecule type" value="Genomic_DNA"/>
</dbReference>
<dbReference type="InterPro" id="IPR001537">
    <property type="entry name" value="SpoU_MeTrfase"/>
</dbReference>
<organism evidence="6 7">
    <name type="scientific">Candidatus Thermofonsia Clade 3 bacterium</name>
    <dbReference type="NCBI Taxonomy" id="2364212"/>
    <lineage>
        <taxon>Bacteria</taxon>
        <taxon>Bacillati</taxon>
        <taxon>Chloroflexota</taxon>
        <taxon>Candidatus Thermofontia</taxon>
        <taxon>Candidatus Thermofonsia Clade 3</taxon>
    </lineage>
</organism>
<evidence type="ECO:0000313" key="7">
    <source>
        <dbReference type="Proteomes" id="UP000230790"/>
    </source>
</evidence>
<dbReference type="AlphaFoldDB" id="A0A2M8QC97"/>
<evidence type="ECO:0000256" key="1">
    <source>
        <dbReference type="ARBA" id="ARBA00007228"/>
    </source>
</evidence>
<dbReference type="GO" id="GO:0003723">
    <property type="term" value="F:RNA binding"/>
    <property type="evidence" value="ECO:0007669"/>
    <property type="project" value="InterPro"/>
</dbReference>
<dbReference type="InterPro" id="IPR029026">
    <property type="entry name" value="tRNA_m1G_MTases_N"/>
</dbReference>
<keyword evidence="3 6" id="KW-0808">Transferase</keyword>
<comment type="similarity">
    <text evidence="1">Belongs to the class IV-like SAM-binding methyltransferase superfamily. RNA methyltransferase TrmH family.</text>
</comment>
<dbReference type="InterPro" id="IPR051259">
    <property type="entry name" value="rRNA_Methyltransferase"/>
</dbReference>
<dbReference type="InterPro" id="IPR029028">
    <property type="entry name" value="Alpha/beta_knot_MTases"/>
</dbReference>
<dbReference type="GO" id="GO:0008173">
    <property type="term" value="F:RNA methyltransferase activity"/>
    <property type="evidence" value="ECO:0007669"/>
    <property type="project" value="InterPro"/>
</dbReference>
<evidence type="ECO:0000256" key="3">
    <source>
        <dbReference type="ARBA" id="ARBA00022679"/>
    </source>
</evidence>
<dbReference type="SUPFAM" id="SSF55315">
    <property type="entry name" value="L30e-like"/>
    <property type="match status" value="1"/>
</dbReference>
<dbReference type="PANTHER" id="PTHR43191">
    <property type="entry name" value="RRNA METHYLTRANSFERASE 3"/>
    <property type="match status" value="1"/>
</dbReference>
<dbReference type="GO" id="GO:0006396">
    <property type="term" value="P:RNA processing"/>
    <property type="evidence" value="ECO:0007669"/>
    <property type="project" value="InterPro"/>
</dbReference>
<dbReference type="PANTHER" id="PTHR43191:SF2">
    <property type="entry name" value="RRNA METHYLTRANSFERASE 3, MITOCHONDRIAL"/>
    <property type="match status" value="1"/>
</dbReference>
<evidence type="ECO:0000256" key="2">
    <source>
        <dbReference type="ARBA" id="ARBA00022603"/>
    </source>
</evidence>
<proteinExistence type="inferred from homology"/>
<dbReference type="CDD" id="cd18104">
    <property type="entry name" value="SpoU-like_RNA-MTase"/>
    <property type="match status" value="1"/>
</dbReference>
<dbReference type="SUPFAM" id="SSF75217">
    <property type="entry name" value="alpha/beta knot"/>
    <property type="match status" value="1"/>
</dbReference>
<accession>A0A2M8QC97</accession>
<dbReference type="InterPro" id="IPR029064">
    <property type="entry name" value="Ribosomal_eL30-like_sf"/>
</dbReference>
<protein>
    <submittedName>
        <fullName evidence="6">RNA methyltransferase</fullName>
    </submittedName>
</protein>
<dbReference type="Gene3D" id="3.30.1330.30">
    <property type="match status" value="1"/>
</dbReference>
<dbReference type="Proteomes" id="UP000230790">
    <property type="component" value="Unassembled WGS sequence"/>
</dbReference>
<feature type="domain" description="MRM3-like substrate binding" evidence="5">
    <location>
        <begin position="8"/>
        <end position="102"/>
    </location>
</feature>
<feature type="domain" description="tRNA/rRNA methyltransferase SpoU type" evidence="4">
    <location>
        <begin position="123"/>
        <end position="267"/>
    </location>
</feature>
<dbReference type="GO" id="GO:0032259">
    <property type="term" value="P:methylation"/>
    <property type="evidence" value="ECO:0007669"/>
    <property type="project" value="UniProtKB-KW"/>
</dbReference>
<sequence>MRITSLTNPRVKHVVALRDKRRRDEDGLMLVEGFDPLSLALDCGVRPQTVFICPELFKPAHSPNAHDNLQWRVRDTGAELIETTRPVFEKMAYRDGPDGWLGIVKRPDFSLSRLTPARSRTPLYLVVEAVEKPGNLGAMLRTCDAAGVDAFLFCDPKADLTNPNVVRASQGALFSVPVAQCTSAEAIAWLRERGIRIVATTPNPLRGQLPASYTQFDFAPPCAIAVGEEKYGLSQFWLDQADAAVRIPMFGRINSLNVATSAALVIYEAIKQRGMV</sequence>
<dbReference type="Pfam" id="PF22435">
    <property type="entry name" value="MRM3-like_sub_bind"/>
    <property type="match status" value="1"/>
</dbReference>
<dbReference type="InterPro" id="IPR053888">
    <property type="entry name" value="MRM3-like_sub_bind"/>
</dbReference>
<name>A0A2M8QC97_9CHLR</name>
<comment type="caution">
    <text evidence="6">The sequence shown here is derived from an EMBL/GenBank/DDBJ whole genome shotgun (WGS) entry which is preliminary data.</text>
</comment>